<dbReference type="EMBL" id="JAUIQD010000006">
    <property type="protein sequence ID" value="KAK3347008.1"/>
    <property type="molecule type" value="Genomic_DNA"/>
</dbReference>
<accession>A0AAJ0HCE4</accession>
<proteinExistence type="predicted"/>
<name>A0AAJ0HCE4_9PEZI</name>
<feature type="region of interest" description="Disordered" evidence="1">
    <location>
        <begin position="163"/>
        <end position="184"/>
    </location>
</feature>
<evidence type="ECO:0000256" key="1">
    <source>
        <dbReference type="SAM" id="MobiDB-lite"/>
    </source>
</evidence>
<dbReference type="Proteomes" id="UP001275084">
    <property type="component" value="Unassembled WGS sequence"/>
</dbReference>
<organism evidence="2 3">
    <name type="scientific">Lasiosphaeria hispida</name>
    <dbReference type="NCBI Taxonomy" id="260671"/>
    <lineage>
        <taxon>Eukaryota</taxon>
        <taxon>Fungi</taxon>
        <taxon>Dikarya</taxon>
        <taxon>Ascomycota</taxon>
        <taxon>Pezizomycotina</taxon>
        <taxon>Sordariomycetes</taxon>
        <taxon>Sordariomycetidae</taxon>
        <taxon>Sordariales</taxon>
        <taxon>Lasiosphaeriaceae</taxon>
        <taxon>Lasiosphaeria</taxon>
    </lineage>
</organism>
<evidence type="ECO:0000313" key="2">
    <source>
        <dbReference type="EMBL" id="KAK3347008.1"/>
    </source>
</evidence>
<keyword evidence="3" id="KW-1185">Reference proteome</keyword>
<protein>
    <recommendedName>
        <fullName evidence="4">C2H2-type domain-containing protein</fullName>
    </recommendedName>
</protein>
<sequence>MIPLPQRPYQVNEMDSKKLEREVDQIRQWQESVLDYEEPPCPKEVNVRLAGSLSTTASSLWLFILEHGPDQLPGLMHRRIQREYGYFQLWCDGYGVATGNLDDTLAQSRRLRLLTYRRLADVSQVLTSNTVAFSGPESPTPAEIPSLLRQARGLSAMAQYAVEQGDDSNSDSDSDTDSNIDPLEKSNSTLESLVEDLASGIQCLVDLGPSFDEPVLDKTPEETAVLAVGAAWNPVHHLTARILHRYPDADSDLARVLGQANWKRLGRLLQTRETNMQKLEQTSLKRREPGSGTVVAPDCHDSGIGTSISAPASRYADTVLSYHGSRGSSVCIPPVSPEGLQGQPFTCEICAVKLQILPRRARSLWKKHVISDLQPYTCIVPACSLDSVQFPALQSWTDHIATEHDIGTSSGVMECPICRDEVDRNKISHLARHLEEISLTILPASVREDNEADKDKEDTPE</sequence>
<evidence type="ECO:0008006" key="4">
    <source>
        <dbReference type="Google" id="ProtNLM"/>
    </source>
</evidence>
<dbReference type="AlphaFoldDB" id="A0AAJ0HCE4"/>
<gene>
    <name evidence="2" type="ORF">B0T25DRAFT_292875</name>
</gene>
<comment type="caution">
    <text evidence="2">The sequence shown here is derived from an EMBL/GenBank/DDBJ whole genome shotgun (WGS) entry which is preliminary data.</text>
</comment>
<dbReference type="PANTHER" id="PTHR35391">
    <property type="entry name" value="C2H2-TYPE DOMAIN-CONTAINING PROTEIN-RELATED"/>
    <property type="match status" value="1"/>
</dbReference>
<evidence type="ECO:0000313" key="3">
    <source>
        <dbReference type="Proteomes" id="UP001275084"/>
    </source>
</evidence>
<dbReference type="PANTHER" id="PTHR35391:SF5">
    <property type="entry name" value="DUF6590 DOMAIN-CONTAINING PROTEIN"/>
    <property type="match status" value="1"/>
</dbReference>
<feature type="compositionally biased region" description="Acidic residues" evidence="1">
    <location>
        <begin position="164"/>
        <end position="178"/>
    </location>
</feature>
<reference evidence="2" key="2">
    <citation type="submission" date="2023-06" db="EMBL/GenBank/DDBJ databases">
        <authorList>
            <consortium name="Lawrence Berkeley National Laboratory"/>
            <person name="Haridas S."/>
            <person name="Hensen N."/>
            <person name="Bonometti L."/>
            <person name="Westerberg I."/>
            <person name="Brannstrom I.O."/>
            <person name="Guillou S."/>
            <person name="Cros-Aarteil S."/>
            <person name="Calhoun S."/>
            <person name="Kuo A."/>
            <person name="Mondo S."/>
            <person name="Pangilinan J."/>
            <person name="Riley R."/>
            <person name="Labutti K."/>
            <person name="Andreopoulos B."/>
            <person name="Lipzen A."/>
            <person name="Chen C."/>
            <person name="Yanf M."/>
            <person name="Daum C."/>
            <person name="Ng V."/>
            <person name="Clum A."/>
            <person name="Steindorff A."/>
            <person name="Ohm R."/>
            <person name="Martin F."/>
            <person name="Silar P."/>
            <person name="Natvig D."/>
            <person name="Lalanne C."/>
            <person name="Gautier V."/>
            <person name="Ament-Velasquez S.L."/>
            <person name="Kruys A."/>
            <person name="Hutchinson M.I."/>
            <person name="Powell A.J."/>
            <person name="Barry K."/>
            <person name="Miller A.N."/>
            <person name="Grigoriev I.V."/>
            <person name="Debuchy R."/>
            <person name="Gladieux P."/>
            <person name="Thoren M.H."/>
            <person name="Johannesson H."/>
        </authorList>
    </citation>
    <scope>NUCLEOTIDE SEQUENCE</scope>
    <source>
        <strain evidence="2">CBS 955.72</strain>
    </source>
</reference>
<reference evidence="2" key="1">
    <citation type="journal article" date="2023" name="Mol. Phylogenet. Evol.">
        <title>Genome-scale phylogeny and comparative genomics of the fungal order Sordariales.</title>
        <authorList>
            <person name="Hensen N."/>
            <person name="Bonometti L."/>
            <person name="Westerberg I."/>
            <person name="Brannstrom I.O."/>
            <person name="Guillou S."/>
            <person name="Cros-Aarteil S."/>
            <person name="Calhoun S."/>
            <person name="Haridas S."/>
            <person name="Kuo A."/>
            <person name="Mondo S."/>
            <person name="Pangilinan J."/>
            <person name="Riley R."/>
            <person name="LaButti K."/>
            <person name="Andreopoulos B."/>
            <person name="Lipzen A."/>
            <person name="Chen C."/>
            <person name="Yan M."/>
            <person name="Daum C."/>
            <person name="Ng V."/>
            <person name="Clum A."/>
            <person name="Steindorff A."/>
            <person name="Ohm R.A."/>
            <person name="Martin F."/>
            <person name="Silar P."/>
            <person name="Natvig D.O."/>
            <person name="Lalanne C."/>
            <person name="Gautier V."/>
            <person name="Ament-Velasquez S.L."/>
            <person name="Kruys A."/>
            <person name="Hutchinson M.I."/>
            <person name="Powell A.J."/>
            <person name="Barry K."/>
            <person name="Miller A.N."/>
            <person name="Grigoriev I.V."/>
            <person name="Debuchy R."/>
            <person name="Gladieux P."/>
            <person name="Hiltunen Thoren M."/>
            <person name="Johannesson H."/>
        </authorList>
    </citation>
    <scope>NUCLEOTIDE SEQUENCE</scope>
    <source>
        <strain evidence="2">CBS 955.72</strain>
    </source>
</reference>